<evidence type="ECO:0000313" key="1">
    <source>
        <dbReference type="EMBL" id="MFM0109062.1"/>
    </source>
</evidence>
<comment type="caution">
    <text evidence="1">The sequence shown here is derived from an EMBL/GenBank/DDBJ whole genome shotgun (WGS) entry which is preliminary data.</text>
</comment>
<sequence length="306" mass="32668">MSGGLTTYPRTGGGGGSDLARIQALIGQLSSTDLARNDLNARQILHARTRYEQWAQASRQDVIQVATDARNALFSARIAFKLTEAFHKAAMAICAAAFKALNPLSATGFAARSQSALNAITAIVPGNSQTTLRRYQEEIGIVALLYEVSALLGQDIATTILANPQQLAARWTAVRSGNALIYLEPGGSYNANVMISIEIPGCKSPLVLVGEAKGGASTYGSVKGPVGVLDDLGLKEVKQNQIEYAVTRAAYMRNERGNAPHQIARRQAGEIIMDAWEQDRLAYAAARGKVSEAGAQTTRLDTFDCQ</sequence>
<name>A0ACC7NNB3_9BURK</name>
<proteinExistence type="predicted"/>
<accession>A0ACC7NNB3</accession>
<keyword evidence="2" id="KW-1185">Reference proteome</keyword>
<dbReference type="EMBL" id="JAQQDW010000163">
    <property type="protein sequence ID" value="MFM0109062.1"/>
    <property type="molecule type" value="Genomic_DNA"/>
</dbReference>
<dbReference type="Proteomes" id="UP001629235">
    <property type="component" value="Unassembled WGS sequence"/>
</dbReference>
<organism evidence="1 2">
    <name type="scientific">Paraburkholderia rhynchosiae</name>
    <dbReference type="NCBI Taxonomy" id="487049"/>
    <lineage>
        <taxon>Bacteria</taxon>
        <taxon>Pseudomonadati</taxon>
        <taxon>Pseudomonadota</taxon>
        <taxon>Betaproteobacteria</taxon>
        <taxon>Burkholderiales</taxon>
        <taxon>Burkholderiaceae</taxon>
        <taxon>Paraburkholderia</taxon>
    </lineage>
</organism>
<reference evidence="1 2" key="1">
    <citation type="journal article" date="2024" name="Chem. Sci.">
        <title>Discovery of megapolipeptins by genome mining of a Burkholderiales bacteria collection.</title>
        <authorList>
            <person name="Paulo B.S."/>
            <person name="Recchia M.J.J."/>
            <person name="Lee S."/>
            <person name="Fergusson C.H."/>
            <person name="Romanowski S.B."/>
            <person name="Hernandez A."/>
            <person name="Krull N."/>
            <person name="Liu D.Y."/>
            <person name="Cavanagh H."/>
            <person name="Bos A."/>
            <person name="Gray C.A."/>
            <person name="Murphy B.T."/>
            <person name="Linington R.G."/>
            <person name="Eustaquio A.S."/>
        </authorList>
    </citation>
    <scope>NUCLEOTIDE SEQUENCE [LARGE SCALE GENOMIC DNA]</scope>
    <source>
        <strain evidence="1 2">RL18-126-BIB-B</strain>
    </source>
</reference>
<evidence type="ECO:0000313" key="2">
    <source>
        <dbReference type="Proteomes" id="UP001629235"/>
    </source>
</evidence>
<protein>
    <submittedName>
        <fullName evidence="1">Uncharacterized protein</fullName>
    </submittedName>
</protein>
<gene>
    <name evidence="1" type="ORF">PQR01_38195</name>
</gene>